<dbReference type="InParanoid" id="D8PQQ1"/>
<dbReference type="RefSeq" id="XP_003037328.1">
    <property type="nucleotide sequence ID" value="XM_003037282.1"/>
</dbReference>
<feature type="compositionally biased region" description="Low complexity" evidence="1">
    <location>
        <begin position="78"/>
        <end position="87"/>
    </location>
</feature>
<reference evidence="2 3" key="1">
    <citation type="journal article" date="2010" name="Nat. Biotechnol.">
        <title>Genome sequence of the model mushroom Schizophyllum commune.</title>
        <authorList>
            <person name="Ohm R.A."/>
            <person name="de Jong J.F."/>
            <person name="Lugones L.G."/>
            <person name="Aerts A."/>
            <person name="Kothe E."/>
            <person name="Stajich J.E."/>
            <person name="de Vries R.P."/>
            <person name="Record E."/>
            <person name="Levasseur A."/>
            <person name="Baker S.E."/>
            <person name="Bartholomew K.A."/>
            <person name="Coutinho P.M."/>
            <person name="Erdmann S."/>
            <person name="Fowler T.J."/>
            <person name="Gathman A.C."/>
            <person name="Lombard V."/>
            <person name="Henrissat B."/>
            <person name="Knabe N."/>
            <person name="Kuees U."/>
            <person name="Lilly W.W."/>
            <person name="Lindquist E."/>
            <person name="Lucas S."/>
            <person name="Magnuson J.K."/>
            <person name="Piumi F."/>
            <person name="Raudaskoski M."/>
            <person name="Salamov A."/>
            <person name="Schmutz J."/>
            <person name="Schwarze F.W.M.R."/>
            <person name="vanKuyk P.A."/>
            <person name="Horton J.S."/>
            <person name="Grigoriev I.V."/>
            <person name="Woesten H.A.B."/>
        </authorList>
    </citation>
    <scope>NUCLEOTIDE SEQUENCE [LARGE SCALE GENOMIC DNA]</scope>
    <source>
        <strain evidence="3">H4-8 / FGSC 9210</strain>
    </source>
</reference>
<feature type="compositionally biased region" description="Acidic residues" evidence="1">
    <location>
        <begin position="48"/>
        <end position="69"/>
    </location>
</feature>
<feature type="non-terminal residue" evidence="2">
    <location>
        <position position="397"/>
    </location>
</feature>
<feature type="region of interest" description="Disordered" evidence="1">
    <location>
        <begin position="15"/>
        <end position="110"/>
    </location>
</feature>
<dbReference type="EMBL" id="GL377302">
    <property type="protein sequence ID" value="EFJ02426.1"/>
    <property type="molecule type" value="Genomic_DNA"/>
</dbReference>
<organism evidence="3">
    <name type="scientific">Schizophyllum commune (strain H4-8 / FGSC 9210)</name>
    <name type="common">Split gill fungus</name>
    <dbReference type="NCBI Taxonomy" id="578458"/>
    <lineage>
        <taxon>Eukaryota</taxon>
        <taxon>Fungi</taxon>
        <taxon>Dikarya</taxon>
        <taxon>Basidiomycota</taxon>
        <taxon>Agaricomycotina</taxon>
        <taxon>Agaricomycetes</taxon>
        <taxon>Agaricomycetidae</taxon>
        <taxon>Agaricales</taxon>
        <taxon>Schizophyllaceae</taxon>
        <taxon>Schizophyllum</taxon>
    </lineage>
</organism>
<proteinExistence type="predicted"/>
<dbReference type="OrthoDB" id="3257409at2759"/>
<evidence type="ECO:0000256" key="1">
    <source>
        <dbReference type="SAM" id="MobiDB-lite"/>
    </source>
</evidence>
<name>D8PQQ1_SCHCM</name>
<dbReference type="HOGENOM" id="CLU_694745_0_0_1"/>
<dbReference type="Proteomes" id="UP000007431">
    <property type="component" value="Unassembled WGS sequence"/>
</dbReference>
<dbReference type="eggNOG" id="ENOG502SGWV">
    <property type="taxonomic scope" value="Eukaryota"/>
</dbReference>
<dbReference type="AlphaFoldDB" id="D8PQQ1"/>
<sequence length="397" mass="45821">MAREGYVWCTHCHQSLPRKREREHRRLNIQPYPPPQPSPSRRRRIIEIESEDEEFEDYEGDEGSDDEEDGHSTRARSDGGSAARASTPAYTECGAYSPSPAVDNDGPEASHDVDEELEALDVTWELHPLREGLAAAQEEIAVEEDRAQVEGWASTEGEELDVAAEAEDSDDEDDYFDWDAFKARAEATSAFDDLRANYERMAAQARTLDAYDRAICRAFSFKLQSQTSDRAFAQIPYAFPQQPELPSLHEIRRRVSMLAEFQPQTYDCCVNSCCCYVGPHAHLQSCPYCDEPRYRSNGKPRKRFTYIPVKPRLRAFVQNQRMAELMRYRGHEHPNAREAGKMTDVFDGRHYRMLRERHVKLRGREQEHKYFDDTRDVALGLSTDGFAPFKRRKHTAW</sequence>
<dbReference type="KEGG" id="scm:SCHCO_02596771"/>
<protein>
    <submittedName>
        <fullName evidence="2">Uncharacterized protein</fullName>
    </submittedName>
</protein>
<evidence type="ECO:0000313" key="2">
    <source>
        <dbReference type="EMBL" id="EFJ02426.1"/>
    </source>
</evidence>
<dbReference type="GeneID" id="9592358"/>
<accession>D8PQQ1</accession>
<dbReference type="VEuPathDB" id="FungiDB:SCHCODRAFT_02596771"/>
<evidence type="ECO:0000313" key="3">
    <source>
        <dbReference type="Proteomes" id="UP000007431"/>
    </source>
</evidence>
<gene>
    <name evidence="2" type="ORF">SCHCODRAFT_104046</name>
</gene>
<dbReference type="STRING" id="578458.D8PQQ1"/>
<keyword evidence="3" id="KW-1185">Reference proteome</keyword>
<dbReference type="OMA" id="TSKEPHE"/>